<reference evidence="2 3" key="1">
    <citation type="submission" date="2015-02" db="EMBL/GenBank/DDBJ databases">
        <title>Single-cell genomics of uncultivated deep-branching MTB reveals a conserved set of magnetosome genes.</title>
        <authorList>
            <person name="Kolinko S."/>
            <person name="Richter M."/>
            <person name="Glockner F.O."/>
            <person name="Brachmann A."/>
            <person name="Schuler D."/>
        </authorList>
    </citation>
    <scope>NUCLEOTIDE SEQUENCE [LARGE SCALE GENOMIC DNA]</scope>
    <source>
        <strain evidence="2">TM-1</strain>
    </source>
</reference>
<organism evidence="2 3">
    <name type="scientific">Candidatus Magnetobacterium bavaricum</name>
    <dbReference type="NCBI Taxonomy" id="29290"/>
    <lineage>
        <taxon>Bacteria</taxon>
        <taxon>Pseudomonadati</taxon>
        <taxon>Nitrospirota</taxon>
        <taxon>Thermodesulfovibrionia</taxon>
        <taxon>Thermodesulfovibrionales</taxon>
        <taxon>Candidatus Magnetobacteriaceae</taxon>
        <taxon>Candidatus Magnetobacterium</taxon>
    </lineage>
</organism>
<proteinExistence type="predicted"/>
<name>A0A0F3GYY2_9BACT</name>
<accession>A0A0F3GYY2</accession>
<dbReference type="AlphaFoldDB" id="A0A0F3GYY2"/>
<feature type="region of interest" description="Disordered" evidence="1">
    <location>
        <begin position="1"/>
        <end position="20"/>
    </location>
</feature>
<evidence type="ECO:0000313" key="2">
    <source>
        <dbReference type="EMBL" id="KJU87179.1"/>
    </source>
</evidence>
<evidence type="ECO:0000256" key="1">
    <source>
        <dbReference type="SAM" id="MobiDB-lite"/>
    </source>
</evidence>
<evidence type="ECO:0000313" key="3">
    <source>
        <dbReference type="Proteomes" id="UP000033423"/>
    </source>
</evidence>
<protein>
    <submittedName>
        <fullName evidence="2">Uncharacterized protein</fullName>
    </submittedName>
</protein>
<comment type="caution">
    <text evidence="2">The sequence shown here is derived from an EMBL/GenBank/DDBJ whole genome shotgun (WGS) entry which is preliminary data.</text>
</comment>
<sequence>MRASSRPDSVMTSSNSPQANISSTRRWIIAYSSWRLRVSPILINLCGNGLVPVRWSSDMGLPVLRNTSTARTMRLVSWGSTRRQETGSMRPR</sequence>
<keyword evidence="3" id="KW-1185">Reference proteome</keyword>
<dbReference type="Proteomes" id="UP000033423">
    <property type="component" value="Unassembled WGS sequence"/>
</dbReference>
<gene>
    <name evidence="2" type="ORF">MBAV_000627</name>
</gene>
<dbReference type="EMBL" id="LACI01000283">
    <property type="protein sequence ID" value="KJU87179.1"/>
    <property type="molecule type" value="Genomic_DNA"/>
</dbReference>